<dbReference type="EMBL" id="CM004402">
    <property type="protein sequence ID" value="OAY26771.1"/>
    <property type="molecule type" value="Genomic_DNA"/>
</dbReference>
<evidence type="ECO:0000256" key="13">
    <source>
        <dbReference type="ARBA" id="ARBA00023136"/>
    </source>
</evidence>
<dbReference type="InterPro" id="IPR032675">
    <property type="entry name" value="LRR_dom_sf"/>
</dbReference>
<evidence type="ECO:0000256" key="5">
    <source>
        <dbReference type="ARBA" id="ARBA00022679"/>
    </source>
</evidence>
<comment type="subcellular location">
    <subcellularLocation>
        <location evidence="1">Cell membrane</location>
        <topology evidence="1">Single-pass membrane protein</topology>
    </subcellularLocation>
    <subcellularLocation>
        <location evidence="2">Membrane</location>
        <topology evidence="2">Single-pass type I membrane protein</topology>
    </subcellularLocation>
</comment>
<dbReference type="Pfam" id="PF13855">
    <property type="entry name" value="LRR_8"/>
    <property type="match status" value="3"/>
</dbReference>
<evidence type="ECO:0000256" key="12">
    <source>
        <dbReference type="ARBA" id="ARBA00022989"/>
    </source>
</evidence>
<dbReference type="SMART" id="SM00220">
    <property type="entry name" value="S_TKc"/>
    <property type="match status" value="1"/>
</dbReference>
<proteinExistence type="inferred from homology"/>
<dbReference type="FunFam" id="3.80.10.10:FF:000221">
    <property type="entry name" value="Leucine-rich repeat receptor-like protein kinase PXL1"/>
    <property type="match status" value="1"/>
</dbReference>
<evidence type="ECO:0000256" key="14">
    <source>
        <dbReference type="ARBA" id="ARBA00023170"/>
    </source>
</evidence>
<evidence type="ECO:0000256" key="6">
    <source>
        <dbReference type="ARBA" id="ARBA00022692"/>
    </source>
</evidence>
<keyword evidence="4" id="KW-0433">Leucine-rich repeat</keyword>
<evidence type="ECO:0000256" key="18">
    <source>
        <dbReference type="SAM" id="SignalP"/>
    </source>
</evidence>
<evidence type="ECO:0000256" key="17">
    <source>
        <dbReference type="SAM" id="Phobius"/>
    </source>
</evidence>
<evidence type="ECO:0000256" key="11">
    <source>
        <dbReference type="ARBA" id="ARBA00022840"/>
    </source>
</evidence>
<dbReference type="FunFam" id="1.10.510.10:FF:000714">
    <property type="entry name" value="Kinase family with leucine-rich repeat domain-containing protein"/>
    <property type="match status" value="1"/>
</dbReference>
<dbReference type="PANTHER" id="PTHR27000">
    <property type="entry name" value="LEUCINE-RICH REPEAT RECEPTOR-LIKE PROTEIN KINASE FAMILY PROTEIN-RELATED"/>
    <property type="match status" value="1"/>
</dbReference>
<dbReference type="Pfam" id="PF08263">
    <property type="entry name" value="LRRNT_2"/>
    <property type="match status" value="1"/>
</dbReference>
<dbReference type="Gene3D" id="3.30.200.20">
    <property type="entry name" value="Phosphorylase Kinase, domain 1"/>
    <property type="match status" value="1"/>
</dbReference>
<evidence type="ECO:0000256" key="16">
    <source>
        <dbReference type="PROSITE-ProRule" id="PRU10141"/>
    </source>
</evidence>
<keyword evidence="7 18" id="KW-0732">Signal</keyword>
<evidence type="ECO:0000256" key="2">
    <source>
        <dbReference type="ARBA" id="ARBA00004479"/>
    </source>
</evidence>
<evidence type="ECO:0000256" key="4">
    <source>
        <dbReference type="ARBA" id="ARBA00022614"/>
    </source>
</evidence>
<dbReference type="GO" id="GO:0005524">
    <property type="term" value="F:ATP binding"/>
    <property type="evidence" value="ECO:0007669"/>
    <property type="project" value="UniProtKB-UniRule"/>
</dbReference>
<keyword evidence="13 17" id="KW-0472">Membrane</keyword>
<gene>
    <name evidence="20" type="ORF">MANES_16G073300v8</name>
</gene>
<dbReference type="Pfam" id="PF00069">
    <property type="entry name" value="Pkinase"/>
    <property type="match status" value="1"/>
</dbReference>
<dbReference type="PROSITE" id="PS50011">
    <property type="entry name" value="PROTEIN_KINASE_DOM"/>
    <property type="match status" value="1"/>
</dbReference>
<keyword evidence="14" id="KW-0675">Receptor</keyword>
<evidence type="ECO:0000259" key="19">
    <source>
        <dbReference type="PROSITE" id="PS50011"/>
    </source>
</evidence>
<feature type="binding site" evidence="16">
    <location>
        <position position="718"/>
    </location>
    <ligand>
        <name>ATP</name>
        <dbReference type="ChEBI" id="CHEBI:30616"/>
    </ligand>
</feature>
<dbReference type="InterPro" id="IPR013210">
    <property type="entry name" value="LRR_N_plant-typ"/>
</dbReference>
<evidence type="ECO:0000313" key="21">
    <source>
        <dbReference type="Proteomes" id="UP000091857"/>
    </source>
</evidence>
<evidence type="ECO:0000256" key="15">
    <source>
        <dbReference type="ARBA" id="ARBA00023180"/>
    </source>
</evidence>
<dbReference type="InterPro" id="IPR008271">
    <property type="entry name" value="Ser/Thr_kinase_AS"/>
</dbReference>
<dbReference type="InterPro" id="IPR017441">
    <property type="entry name" value="Protein_kinase_ATP_BS"/>
</dbReference>
<dbReference type="Gramene" id="Manes.16G073300.1.v8.1">
    <property type="protein sequence ID" value="Manes.16G073300.1.v8.1.CDS"/>
    <property type="gene ID" value="Manes.16G073300.v8.1"/>
</dbReference>
<feature type="transmembrane region" description="Helical" evidence="17">
    <location>
        <begin position="632"/>
        <end position="655"/>
    </location>
</feature>
<keyword evidence="11 16" id="KW-0067">ATP-binding</keyword>
<evidence type="ECO:0000256" key="3">
    <source>
        <dbReference type="ARBA" id="ARBA00008684"/>
    </source>
</evidence>
<accession>A0A2C9U9R8</accession>
<keyword evidence="12 17" id="KW-1133">Transmembrane helix</keyword>
<dbReference type="SUPFAM" id="SSF56112">
    <property type="entry name" value="Protein kinase-like (PK-like)"/>
    <property type="match status" value="1"/>
</dbReference>
<keyword evidence="5" id="KW-0808">Transferase</keyword>
<dbReference type="SUPFAM" id="SSF52047">
    <property type="entry name" value="RNI-like"/>
    <property type="match status" value="2"/>
</dbReference>
<reference evidence="21" key="1">
    <citation type="journal article" date="2016" name="Nat. Biotechnol.">
        <title>Sequencing wild and cultivated cassava and related species reveals extensive interspecific hybridization and genetic diversity.</title>
        <authorList>
            <person name="Bredeson J.V."/>
            <person name="Lyons J.B."/>
            <person name="Prochnik S.E."/>
            <person name="Wu G.A."/>
            <person name="Ha C.M."/>
            <person name="Edsinger-Gonzales E."/>
            <person name="Grimwood J."/>
            <person name="Schmutz J."/>
            <person name="Rabbi I.Y."/>
            <person name="Egesi C."/>
            <person name="Nauluvula P."/>
            <person name="Lebot V."/>
            <person name="Ndunguru J."/>
            <person name="Mkamilo G."/>
            <person name="Bart R.S."/>
            <person name="Setter T.L."/>
            <person name="Gleadow R.M."/>
            <person name="Kulakow P."/>
            <person name="Ferguson M.E."/>
            <person name="Rounsley S."/>
            <person name="Rokhsar D.S."/>
        </authorList>
    </citation>
    <scope>NUCLEOTIDE SEQUENCE [LARGE SCALE GENOMIC DNA]</scope>
    <source>
        <strain evidence="21">cv. AM560-2</strain>
    </source>
</reference>
<keyword evidence="21" id="KW-1185">Reference proteome</keyword>
<keyword evidence="6 17" id="KW-0812">Transmembrane</keyword>
<dbReference type="FunFam" id="3.80.10.10:FF:000824">
    <property type="entry name" value="Receptor-like protein kinase HSL1 isoform A"/>
    <property type="match status" value="1"/>
</dbReference>
<dbReference type="AlphaFoldDB" id="A0A2C9U9R8"/>
<organism evidence="20 21">
    <name type="scientific">Manihot esculenta</name>
    <name type="common">Cassava</name>
    <name type="synonym">Jatropha manihot</name>
    <dbReference type="NCBI Taxonomy" id="3983"/>
    <lineage>
        <taxon>Eukaryota</taxon>
        <taxon>Viridiplantae</taxon>
        <taxon>Streptophyta</taxon>
        <taxon>Embryophyta</taxon>
        <taxon>Tracheophyta</taxon>
        <taxon>Spermatophyta</taxon>
        <taxon>Magnoliopsida</taxon>
        <taxon>eudicotyledons</taxon>
        <taxon>Gunneridae</taxon>
        <taxon>Pentapetalae</taxon>
        <taxon>rosids</taxon>
        <taxon>fabids</taxon>
        <taxon>Malpighiales</taxon>
        <taxon>Euphorbiaceae</taxon>
        <taxon>Crotonoideae</taxon>
        <taxon>Manihoteae</taxon>
        <taxon>Manihot</taxon>
    </lineage>
</organism>
<sequence>MSKLPLTFLNFFLFFFLTSIPSSVISQNVITEQAILLKLKQQLGNPPLLQSWNSSSSQCNWTEITCTDGKVTGISLQTKNITTTIPATICDLRNLTVLILSDNFIPGGFPRVLYNCSKLQVLDLSQNNLVGPIPDDIDQGLSTLKYLQVAGNNFSGDIPPAIGNLMELQSLFLNSNQFNGTFPKEIGNLANLEELGLAYNLFVPSTIPVEFGKLSKLKFLWITDANLIGTIPEHLANLSSLVKLDLARNNLEGSIPDGLFSLKNLSYLYLFHNKLSGEIPQKVEALNLVEIDLAMNGLSGSIPEDFGKLQNLQLLNLYNNKLSGEIPPSMGRISTLRTFKLFTNNLSGILPPELGLHSKLEFFEVSTNHFSGQLPENLCAGGVLLGVVAYSNNLTGKVPQSLGNCQTLRTVQLYDNNFFGEIPSGIWTAFNMTYLMLSDNSFSGELPSSLACNLSRLELKNNKFSGPIPTGISSWVNLIVFEASNNLFSGAIPEEMTSLSHLTTLLLDGNQLSAQLPSKMISWKSLTTLNLSRNALSGQIPAAMGSLPDLLDLDLSENHFSGKIPSELGQLRLVSLNLSFNQLFGQIPDQFDNLAYENSFLNNSNLCAVNPVLNLPNCYFRPRSSNKLSSKFLAMILVLAITIFIVTAILTMFAVRDYLTKKHKRELALWKLTSFQKVGFTQANILPSLTENNLIGSGGSGKVYRVSVNRAGEFVAVKRIWNIRKVDEKLDKEFVAEVEILGTIRHSNIVKLLCCISREDSKLLVYEYMENQSLDRWLHGKNRRSSSGTNSVHNVSLDWPRRMQIAIGAAKGLCYMHHDCSPPIIHRDVKSSNILLDSEFTARIADFGLAKMLAKQGEAYTMSAVAGSFGYIAPEYAYTTKVNEKIDVYSFGVVLLELVTGREPNNGDENTSLAEWAWRRNAEGKPIVDCLDEEIKELCYIEEMTTVFKLGLICTSTAPSTRPSMKDVLQILRRTSLRNNGEKLGIEFDFAPLLGHATYLSTYKGSEKLSDDEYDSSLYSV</sequence>
<dbReference type="InterPro" id="IPR001611">
    <property type="entry name" value="Leu-rich_rpt"/>
</dbReference>
<evidence type="ECO:0000256" key="1">
    <source>
        <dbReference type="ARBA" id="ARBA00004162"/>
    </source>
</evidence>
<keyword evidence="10" id="KW-0418">Kinase</keyword>
<keyword evidence="15" id="KW-0325">Glycoprotein</keyword>
<dbReference type="OrthoDB" id="676979at2759"/>
<comment type="similarity">
    <text evidence="3">Belongs to the protein kinase superfamily. Ser/Thr protein kinase family.</text>
</comment>
<dbReference type="PROSITE" id="PS00108">
    <property type="entry name" value="PROTEIN_KINASE_ST"/>
    <property type="match status" value="1"/>
</dbReference>
<keyword evidence="9 16" id="KW-0547">Nucleotide-binding</keyword>
<dbReference type="InterPro" id="IPR000719">
    <property type="entry name" value="Prot_kinase_dom"/>
</dbReference>
<evidence type="ECO:0000256" key="9">
    <source>
        <dbReference type="ARBA" id="ARBA00022741"/>
    </source>
</evidence>
<dbReference type="GO" id="GO:0004672">
    <property type="term" value="F:protein kinase activity"/>
    <property type="evidence" value="ECO:0007669"/>
    <property type="project" value="InterPro"/>
</dbReference>
<name>A0A2C9U9R8_MANES</name>
<dbReference type="FunFam" id="3.80.10.10:FF:000095">
    <property type="entry name" value="LRR receptor-like serine/threonine-protein kinase GSO1"/>
    <property type="match status" value="1"/>
</dbReference>
<dbReference type="PROSITE" id="PS00107">
    <property type="entry name" value="PROTEIN_KINASE_ATP"/>
    <property type="match status" value="1"/>
</dbReference>
<dbReference type="OMA" id="RDKNIMT"/>
<dbReference type="InterPro" id="IPR003591">
    <property type="entry name" value="Leu-rich_rpt_typical-subtyp"/>
</dbReference>
<dbReference type="Gene3D" id="1.10.510.10">
    <property type="entry name" value="Transferase(Phosphotransferase) domain 1"/>
    <property type="match status" value="1"/>
</dbReference>
<keyword evidence="8" id="KW-0677">Repeat</keyword>
<evidence type="ECO:0000256" key="7">
    <source>
        <dbReference type="ARBA" id="ARBA00022729"/>
    </source>
</evidence>
<feature type="domain" description="Protein kinase" evidence="19">
    <location>
        <begin position="689"/>
        <end position="977"/>
    </location>
</feature>
<dbReference type="FunFam" id="3.30.200.20:FF:000512">
    <property type="entry name" value="Receptor-like protein kinase HSL1"/>
    <property type="match status" value="1"/>
</dbReference>
<protein>
    <recommendedName>
        <fullName evidence="19">Protein kinase domain-containing protein</fullName>
    </recommendedName>
</protein>
<feature type="chain" id="PRO_5013333685" description="Protein kinase domain-containing protein" evidence="18">
    <location>
        <begin position="27"/>
        <end position="1021"/>
    </location>
</feature>
<evidence type="ECO:0000256" key="10">
    <source>
        <dbReference type="ARBA" id="ARBA00022777"/>
    </source>
</evidence>
<dbReference type="FunFam" id="3.80.10.10:FF:000041">
    <property type="entry name" value="LRR receptor-like serine/threonine-protein kinase ERECTA"/>
    <property type="match status" value="1"/>
</dbReference>
<feature type="signal peptide" evidence="18">
    <location>
        <begin position="1"/>
        <end position="26"/>
    </location>
</feature>
<dbReference type="Pfam" id="PF00560">
    <property type="entry name" value="LRR_1"/>
    <property type="match status" value="5"/>
</dbReference>
<dbReference type="Gene3D" id="3.80.10.10">
    <property type="entry name" value="Ribonuclease Inhibitor"/>
    <property type="match status" value="4"/>
</dbReference>
<comment type="caution">
    <text evidence="20">The sequence shown here is derived from an EMBL/GenBank/DDBJ whole genome shotgun (WGS) entry which is preliminary data.</text>
</comment>
<dbReference type="InterPro" id="IPR011009">
    <property type="entry name" value="Kinase-like_dom_sf"/>
</dbReference>
<dbReference type="PANTHER" id="PTHR27000:SF529">
    <property type="entry name" value="RECEPTOR-LIKE PROTEIN KINASE 5"/>
    <property type="match status" value="1"/>
</dbReference>
<dbReference type="GO" id="GO:0005886">
    <property type="term" value="C:plasma membrane"/>
    <property type="evidence" value="ECO:0007669"/>
    <property type="project" value="UniProtKB-SubCell"/>
</dbReference>
<evidence type="ECO:0000256" key="8">
    <source>
        <dbReference type="ARBA" id="ARBA00022737"/>
    </source>
</evidence>
<dbReference type="Proteomes" id="UP000091857">
    <property type="component" value="Chromosome 16"/>
</dbReference>
<dbReference type="SMART" id="SM00369">
    <property type="entry name" value="LRR_TYP"/>
    <property type="match status" value="7"/>
</dbReference>
<evidence type="ECO:0000313" key="20">
    <source>
        <dbReference type="EMBL" id="OAY26771.1"/>
    </source>
</evidence>